<dbReference type="Gene3D" id="3.40.30.20">
    <property type="match status" value="1"/>
</dbReference>
<sequence length="260" mass="29084">MKAARFKPARDRDHQQKRSSITIDEIFAPVRMAKKQGTEVDWSTAYAIGQSVASEFAKAETLAIFLEYSLWATAAHMIFLSSMSHAQPQARGMNITRAADPKSLLQSYVSERRPNAQQLIKLDRRWYNIQWADNERKKQPGYQDECTKLYQDVSDFTSGYHHTTTTTNTSSTVILSTVENDGGLTPNSGIVKPGKRLLNTSMMHLADGCQWDMHDNLIPNGDASFKVLVFCGRDVLLNQGGSRSAEALKIVFDLGHPCIL</sequence>
<name>A0ABR4HMW9_9EURO</name>
<accession>A0ABR4HMW9</accession>
<keyword evidence="1" id="KW-0560">Oxidoreductase</keyword>
<dbReference type="Proteomes" id="UP001610335">
    <property type="component" value="Unassembled WGS sequence"/>
</dbReference>
<dbReference type="Gene3D" id="3.30.9.10">
    <property type="entry name" value="D-Amino Acid Oxidase, subunit A, domain 2"/>
    <property type="match status" value="1"/>
</dbReference>
<reference evidence="2 3" key="1">
    <citation type="submission" date="2024-07" db="EMBL/GenBank/DDBJ databases">
        <title>Section-level genome sequencing and comparative genomics of Aspergillus sections Usti and Cavernicolus.</title>
        <authorList>
            <consortium name="Lawrence Berkeley National Laboratory"/>
            <person name="Nybo J.L."/>
            <person name="Vesth T.C."/>
            <person name="Theobald S."/>
            <person name="Frisvad J.C."/>
            <person name="Larsen T.O."/>
            <person name="Kjaerboelling I."/>
            <person name="Rothschild-Mancinelli K."/>
            <person name="Lyhne E.K."/>
            <person name="Kogle M.E."/>
            <person name="Barry K."/>
            <person name="Clum A."/>
            <person name="Na H."/>
            <person name="Ledsgaard L."/>
            <person name="Lin J."/>
            <person name="Lipzen A."/>
            <person name="Kuo A."/>
            <person name="Riley R."/>
            <person name="Mondo S."/>
            <person name="LaButti K."/>
            <person name="Haridas S."/>
            <person name="Pangalinan J."/>
            <person name="Salamov A.A."/>
            <person name="Simmons B.A."/>
            <person name="Magnuson J.K."/>
            <person name="Chen J."/>
            <person name="Drula E."/>
            <person name="Henrissat B."/>
            <person name="Wiebenga A."/>
            <person name="Lubbers R.J."/>
            <person name="Gomes A.C."/>
            <person name="Makela M.R."/>
            <person name="Stajich J."/>
            <person name="Grigoriev I.V."/>
            <person name="Mortensen U.H."/>
            <person name="De vries R.P."/>
            <person name="Baker S.E."/>
            <person name="Andersen M.R."/>
        </authorList>
    </citation>
    <scope>NUCLEOTIDE SEQUENCE [LARGE SCALE GENOMIC DNA]</scope>
    <source>
        <strain evidence="2 3">CBS 600.67</strain>
    </source>
</reference>
<dbReference type="InterPro" id="IPR038220">
    <property type="entry name" value="PHOX_C_sf"/>
</dbReference>
<comment type="caution">
    <text evidence="2">The sequence shown here is derived from an EMBL/GenBank/DDBJ whole genome shotgun (WGS) entry which is preliminary data.</text>
</comment>
<evidence type="ECO:0000313" key="3">
    <source>
        <dbReference type="Proteomes" id="UP001610335"/>
    </source>
</evidence>
<evidence type="ECO:0000313" key="2">
    <source>
        <dbReference type="EMBL" id="KAL2816834.1"/>
    </source>
</evidence>
<dbReference type="Gene3D" id="3.50.50.60">
    <property type="entry name" value="FAD/NAD(P)-binding domain"/>
    <property type="match status" value="1"/>
</dbReference>
<dbReference type="InterPro" id="IPR036188">
    <property type="entry name" value="FAD/NAD-bd_sf"/>
</dbReference>
<protein>
    <submittedName>
        <fullName evidence="2">Uncharacterized protein</fullName>
    </submittedName>
</protein>
<gene>
    <name evidence="2" type="ORF">BDW59DRAFT_166181</name>
</gene>
<organism evidence="2 3">
    <name type="scientific">Aspergillus cavernicola</name>
    <dbReference type="NCBI Taxonomy" id="176166"/>
    <lineage>
        <taxon>Eukaryota</taxon>
        <taxon>Fungi</taxon>
        <taxon>Dikarya</taxon>
        <taxon>Ascomycota</taxon>
        <taxon>Pezizomycotina</taxon>
        <taxon>Eurotiomycetes</taxon>
        <taxon>Eurotiomycetidae</taxon>
        <taxon>Eurotiales</taxon>
        <taxon>Aspergillaceae</taxon>
        <taxon>Aspergillus</taxon>
        <taxon>Aspergillus subgen. Nidulantes</taxon>
    </lineage>
</organism>
<dbReference type="EMBL" id="JBFXLS010000097">
    <property type="protein sequence ID" value="KAL2816834.1"/>
    <property type="molecule type" value="Genomic_DNA"/>
</dbReference>
<proteinExistence type="predicted"/>
<evidence type="ECO:0000256" key="1">
    <source>
        <dbReference type="ARBA" id="ARBA00023002"/>
    </source>
</evidence>
<keyword evidence="3" id="KW-1185">Reference proteome</keyword>